<evidence type="ECO:0000256" key="2">
    <source>
        <dbReference type="SAM" id="Phobius"/>
    </source>
</evidence>
<feature type="region of interest" description="Disordered" evidence="1">
    <location>
        <begin position="323"/>
        <end position="352"/>
    </location>
</feature>
<feature type="transmembrane region" description="Helical" evidence="2">
    <location>
        <begin position="35"/>
        <end position="54"/>
    </location>
</feature>
<keyword evidence="2" id="KW-0472">Membrane</keyword>
<dbReference type="EMBL" id="JBHYPX010000018">
    <property type="protein sequence ID" value="MFE1352648.1"/>
    <property type="molecule type" value="Genomic_DNA"/>
</dbReference>
<keyword evidence="4" id="KW-1185">Reference proteome</keyword>
<feature type="transmembrane region" description="Helical" evidence="2">
    <location>
        <begin position="228"/>
        <end position="247"/>
    </location>
</feature>
<feature type="region of interest" description="Disordered" evidence="1">
    <location>
        <begin position="370"/>
        <end position="409"/>
    </location>
</feature>
<feature type="compositionally biased region" description="Low complexity" evidence="1">
    <location>
        <begin position="338"/>
        <end position="352"/>
    </location>
</feature>
<proteinExistence type="predicted"/>
<evidence type="ECO:0008006" key="5">
    <source>
        <dbReference type="Google" id="ProtNLM"/>
    </source>
</evidence>
<evidence type="ECO:0000313" key="4">
    <source>
        <dbReference type="Proteomes" id="UP001599542"/>
    </source>
</evidence>
<dbReference type="RefSeq" id="WP_380319320.1">
    <property type="nucleotide sequence ID" value="NZ_JBHYPW010000008.1"/>
</dbReference>
<organism evidence="3 4">
    <name type="scientific">Kitasatospora phosalacinea</name>
    <dbReference type="NCBI Taxonomy" id="2065"/>
    <lineage>
        <taxon>Bacteria</taxon>
        <taxon>Bacillati</taxon>
        <taxon>Actinomycetota</taxon>
        <taxon>Actinomycetes</taxon>
        <taxon>Kitasatosporales</taxon>
        <taxon>Streptomycetaceae</taxon>
        <taxon>Kitasatospora</taxon>
    </lineage>
</organism>
<gene>
    <name evidence="3" type="ORF">ACFW6T_11735</name>
</gene>
<keyword evidence="2" id="KW-1133">Transmembrane helix</keyword>
<comment type="caution">
    <text evidence="3">The sequence shown here is derived from an EMBL/GenBank/DDBJ whole genome shotgun (WGS) entry which is preliminary data.</text>
</comment>
<reference evidence="3 4" key="1">
    <citation type="submission" date="2024-09" db="EMBL/GenBank/DDBJ databases">
        <title>The Natural Products Discovery Center: Release of the First 8490 Sequenced Strains for Exploring Actinobacteria Biosynthetic Diversity.</title>
        <authorList>
            <person name="Kalkreuter E."/>
            <person name="Kautsar S.A."/>
            <person name="Yang D."/>
            <person name="Bader C.D."/>
            <person name="Teijaro C.N."/>
            <person name="Fluegel L."/>
            <person name="Davis C.M."/>
            <person name="Simpson J.R."/>
            <person name="Lauterbach L."/>
            <person name="Steele A.D."/>
            <person name="Gui C."/>
            <person name="Meng S."/>
            <person name="Li G."/>
            <person name="Viehrig K."/>
            <person name="Ye F."/>
            <person name="Su P."/>
            <person name="Kiefer A.F."/>
            <person name="Nichols A."/>
            <person name="Cepeda A.J."/>
            <person name="Yan W."/>
            <person name="Fan B."/>
            <person name="Jiang Y."/>
            <person name="Adhikari A."/>
            <person name="Zheng C.-J."/>
            <person name="Schuster L."/>
            <person name="Cowan T.M."/>
            <person name="Smanski M.J."/>
            <person name="Chevrette M.G."/>
            <person name="De Carvalho L.P.S."/>
            <person name="Shen B."/>
        </authorList>
    </citation>
    <scope>NUCLEOTIDE SEQUENCE [LARGE SCALE GENOMIC DNA]</scope>
    <source>
        <strain evidence="3 4">NPDC058753</strain>
    </source>
</reference>
<dbReference type="Proteomes" id="UP001599542">
    <property type="component" value="Unassembled WGS sequence"/>
</dbReference>
<feature type="transmembrane region" description="Helical" evidence="2">
    <location>
        <begin position="66"/>
        <end position="89"/>
    </location>
</feature>
<evidence type="ECO:0000313" key="3">
    <source>
        <dbReference type="EMBL" id="MFE1352648.1"/>
    </source>
</evidence>
<accession>A0ABW6GIT9</accession>
<evidence type="ECO:0000256" key="1">
    <source>
        <dbReference type="SAM" id="MobiDB-lite"/>
    </source>
</evidence>
<feature type="compositionally biased region" description="Basic residues" evidence="1">
    <location>
        <begin position="385"/>
        <end position="400"/>
    </location>
</feature>
<sequence length="409" mass="44155">MAGAPDGTRLLPGERVLWRGRQRWRGLGRWASEHAALLWSTVPGTAGFALLASTDDRPGGGWHDQAVHVLLLALLAPIALGVLAAAAAGPDRYLLTDRRLVVRSGRGRTETSYPLGPEGPRGGLFHLPGHRTVLVGTLDPEHRPGPSVLPPLPGPAVRVPDPAQALDLLARAARGRRGLPWTPLPAPPDPPAALPDALARAVRPLPGERVHWTGRPVRPPLWLSRYEAAVSGVPAVLGAAVLVATGFVLERALLPFLLPLLALPVPEAVRLLRRRRLIRASHYLLTDRRLLVLLPGAPPVELPLGPLVVVQRHGRTVQLRLRTAPPAPRRLDPRRRWGAAPATPADPPTLIALPDPDAVHHLLVALVTDRRNRSPRPLGRATLRPGRRTGRQAERKRRPATGRARGQSS</sequence>
<protein>
    <recommendedName>
        <fullName evidence="5">PH domain-containing protein</fullName>
    </recommendedName>
</protein>
<keyword evidence="2" id="KW-0812">Transmembrane</keyword>
<name>A0ABW6GIT9_9ACTN</name>